<dbReference type="Proteomes" id="UP001174209">
    <property type="component" value="Unassembled WGS sequence"/>
</dbReference>
<dbReference type="PANTHER" id="PTHR42988:SF2">
    <property type="entry name" value="CYCLIC NUCLEOTIDE PHOSPHODIESTERASE CBUA0032-RELATED"/>
    <property type="match status" value="1"/>
</dbReference>
<dbReference type="RefSeq" id="WP_301228646.1">
    <property type="nucleotide sequence ID" value="NZ_JAROCG010000001.1"/>
</dbReference>
<evidence type="ECO:0000256" key="5">
    <source>
        <dbReference type="SAM" id="MobiDB-lite"/>
    </source>
</evidence>
<dbReference type="InterPro" id="IPR022506">
    <property type="entry name" value="Metallophosphoesterase_PPA1498"/>
</dbReference>
<dbReference type="InterPro" id="IPR004843">
    <property type="entry name" value="Calcineurin-like_PHP"/>
</dbReference>
<keyword evidence="2" id="KW-0378">Hydrolase</keyword>
<organism evidence="7 8">
    <name type="scientific">Arthrobacter burdickii</name>
    <dbReference type="NCBI Taxonomy" id="3035920"/>
    <lineage>
        <taxon>Bacteria</taxon>
        <taxon>Bacillati</taxon>
        <taxon>Actinomycetota</taxon>
        <taxon>Actinomycetes</taxon>
        <taxon>Micrococcales</taxon>
        <taxon>Micrococcaceae</taxon>
        <taxon>Arthrobacter</taxon>
    </lineage>
</organism>
<feature type="region of interest" description="Disordered" evidence="5">
    <location>
        <begin position="1"/>
        <end position="36"/>
    </location>
</feature>
<comment type="caution">
    <text evidence="7">The sequence shown here is derived from an EMBL/GenBank/DDBJ whole genome shotgun (WGS) entry which is preliminary data.</text>
</comment>
<dbReference type="SUPFAM" id="SSF56300">
    <property type="entry name" value="Metallo-dependent phosphatases"/>
    <property type="match status" value="1"/>
</dbReference>
<dbReference type="InterPro" id="IPR029052">
    <property type="entry name" value="Metallo-depent_PP-like"/>
</dbReference>
<keyword evidence="3" id="KW-0408">Iron</keyword>
<evidence type="ECO:0000256" key="4">
    <source>
        <dbReference type="ARBA" id="ARBA00025742"/>
    </source>
</evidence>
<name>A0ABT8JZE4_9MICC</name>
<evidence type="ECO:0000259" key="6">
    <source>
        <dbReference type="Pfam" id="PF00149"/>
    </source>
</evidence>
<sequence>MKSPPQERGYRRLEPGPGEPHVGRHELTDKDADGKWSGHGETLARLIHITDFQLADLASPSRVEFLQRLTGQPAWRRMLPAYRPQEFMLTQAVEAVVRTVRRESEEGRVDFVVTTGDNTDSAQENELATYLTLMNGGDIDPGHDNGGLAETVTCSGDPAYWNPEPASADTWKQEYGYPDYPGAVAAAAKKFTGAGLGAPWLTCFGNHDCLVQGRARAQAGYDDFLTANRKPVALPARPYNGADALNDYCEDPLWVSQGPSMSIEASPERRMVSKKEYIERHFETTGVPEGHGFTAENISTGTAYYAYDGVPGLRVISLDTTNPAGNVDGCVNEKQYRWLEDRLQEVHSTYLAGDGTEVSTGNEDRLVMICSHHGLSTMTNDTPHPDGEHLYLAPDVERLLHRFPNVVLWLSGHTHVNRITPRPRTGGGGFWEVSTSSVAEWPVQLRTVHFTVVKNAGVRIRTTMIDSAVPVTPTGGTDLHDLASLHREAAANDAGSVGGLEAEGKPADRNADLLVPLPSSTLNGLAGLIRLPELSLGTNQ</sequence>
<evidence type="ECO:0000256" key="3">
    <source>
        <dbReference type="ARBA" id="ARBA00023004"/>
    </source>
</evidence>
<dbReference type="Pfam" id="PF00149">
    <property type="entry name" value="Metallophos"/>
    <property type="match status" value="1"/>
</dbReference>
<dbReference type="Gene3D" id="3.60.21.10">
    <property type="match status" value="1"/>
</dbReference>
<keyword evidence="8" id="KW-1185">Reference proteome</keyword>
<proteinExistence type="inferred from homology"/>
<comment type="similarity">
    <text evidence="4">Belongs to the cyclic nucleotide phosphodiesterase class-III family.</text>
</comment>
<dbReference type="EMBL" id="JAROCG010000001">
    <property type="protein sequence ID" value="MDN4610138.1"/>
    <property type="molecule type" value="Genomic_DNA"/>
</dbReference>
<evidence type="ECO:0000313" key="7">
    <source>
        <dbReference type="EMBL" id="MDN4610138.1"/>
    </source>
</evidence>
<feature type="compositionally biased region" description="Basic and acidic residues" evidence="5">
    <location>
        <begin position="21"/>
        <end position="36"/>
    </location>
</feature>
<accession>A0ABT8JZE4</accession>
<evidence type="ECO:0000313" key="8">
    <source>
        <dbReference type="Proteomes" id="UP001174209"/>
    </source>
</evidence>
<protein>
    <submittedName>
        <fullName evidence="7">TIGR03767 family metallophosphoesterase</fullName>
    </submittedName>
</protein>
<evidence type="ECO:0000256" key="2">
    <source>
        <dbReference type="ARBA" id="ARBA00022801"/>
    </source>
</evidence>
<feature type="domain" description="Calcineurin-like phosphoesterase" evidence="6">
    <location>
        <begin position="94"/>
        <end position="416"/>
    </location>
</feature>
<dbReference type="NCBIfam" id="TIGR03767">
    <property type="entry name" value="P_acnes_RR"/>
    <property type="match status" value="1"/>
</dbReference>
<reference evidence="7" key="1">
    <citation type="submission" date="2023-06" db="EMBL/GenBank/DDBJ databases">
        <title>MT1 and MT2 Draft Genomes of Novel Species.</title>
        <authorList>
            <person name="Venkateswaran K."/>
        </authorList>
    </citation>
    <scope>NUCLEOTIDE SEQUENCE</scope>
    <source>
        <strain evidence="7">IIF3SC-B10</strain>
    </source>
</reference>
<dbReference type="InterPro" id="IPR050884">
    <property type="entry name" value="CNP_phosphodiesterase-III"/>
</dbReference>
<keyword evidence="1" id="KW-0479">Metal-binding</keyword>
<gene>
    <name evidence="7" type="ORF">P5G52_04580</name>
</gene>
<dbReference type="PANTHER" id="PTHR42988">
    <property type="entry name" value="PHOSPHOHYDROLASE"/>
    <property type="match status" value="1"/>
</dbReference>
<evidence type="ECO:0000256" key="1">
    <source>
        <dbReference type="ARBA" id="ARBA00022723"/>
    </source>
</evidence>